<feature type="region of interest" description="Disordered" evidence="1">
    <location>
        <begin position="1248"/>
        <end position="1330"/>
    </location>
</feature>
<feature type="compositionally biased region" description="Basic and acidic residues" evidence="1">
    <location>
        <begin position="36"/>
        <end position="59"/>
    </location>
</feature>
<feature type="compositionally biased region" description="Basic and acidic residues" evidence="1">
    <location>
        <begin position="1"/>
        <end position="23"/>
    </location>
</feature>
<feature type="transmembrane region" description="Helical" evidence="2">
    <location>
        <begin position="359"/>
        <end position="383"/>
    </location>
</feature>
<feature type="compositionally biased region" description="Polar residues" evidence="1">
    <location>
        <begin position="537"/>
        <end position="551"/>
    </location>
</feature>
<feature type="region of interest" description="Disordered" evidence="1">
    <location>
        <begin position="589"/>
        <end position="650"/>
    </location>
</feature>
<feature type="region of interest" description="Disordered" evidence="1">
    <location>
        <begin position="436"/>
        <end position="551"/>
    </location>
</feature>
<feature type="compositionally biased region" description="Basic and acidic residues" evidence="1">
    <location>
        <begin position="1262"/>
        <end position="1311"/>
    </location>
</feature>
<feature type="compositionally biased region" description="Basic and acidic residues" evidence="1">
    <location>
        <begin position="594"/>
        <end position="610"/>
    </location>
</feature>
<feature type="transmembrane region" description="Helical" evidence="2">
    <location>
        <begin position="106"/>
        <end position="129"/>
    </location>
</feature>
<sequence length="1422" mass="162603">MENTPDGKTESEENTMEEDKRAEILSQKTEGNATEVPKDTDTRNGEENEAGKSVHKENDFPNFIHPNIIEGSTEEVKIFSNKRDAESKLRTLPDEKDYKKSFSCKIIFYVFLLILFTFACMCFSSKFYFSFFYLKFDSGFKKYPEIGERVGSEKSQSESSYKFLNSEKELRMSLKNQYMGGILNFFTGKSSRICKTKTTHGHGTKKRIIGNRKSVRDFISLTRTNNYKRNDERIQYKNSLFLNSQCLPEMDPNASGLNGNFLFVNDDITDNFDEKVENKNKNAHNITSTVLGIQHTFDFIFDPEDITTNERLLDSKERKSCMKHHDSILPENSESNHEKLHILKQIIGSETDYHNFFDFSILLCVLTILTFAVSLFLISYVFFRRKTRCKPGYNLEERKGQKSSISKINHEESATESEYSEKKVKMSKSNEMFFGKTTSELNNGDNESKKQDEENVFGNLGDDANSDQGTSTLSNVEGIPNVDEGLDVKNTPDGTMENKGNVMKEYQNTKTLNIQSEADATKKPKDRDTRKNEENEAGNSVNGDQGAINTNSIEEIPVVDKGLGIENISDGTSESVESTTEGDKRAKILMQQTEEPKVEEPKDTSTRKEEENEAGNSVNGDPGGTKTNEVLNKDTKTKSPGDYIKDETKRLNTEYDKRKRLGENNVERIQSNEFENNTENKSFLNSYLTQKKTIWFYLSLLFLSFTSIIVLSFLYIRSDSPQEIREKGDSIENTIFSDKFLSWKDLGDLITDVNSVNLKDNVFNDLDLKELENSQRHGETEQSKTDSYKSALNGNDDAVDSFDNKNIALVKREIDKCTYGLICDYKRLLKAEDISTIVVTSEIDSVYSNFLLFSLLIFVFINYVYSIVIVLKQIHNTFLRENINNQSITSGSISKDNSQFIQVTMEPKSIIMQDTKVDGNYKKKEVLIEKNVDADTFSSSNTLTNEMIDEEIPHSHSSTTYLDDILKRKETSNASYRNKLPAGGSGDKFVKDQFFSQENEKSDSTVLSFQLSSENNDFEKKLPSSDEITKEAYDKALSAFGIDRESNGKEDESQCGFNEKIEQEKDKLENGSMFDGEHLDRRESFSDSSRYFIQSKQDTEDNENNQYMDEFKTYLGNELEKEVEVQDENPIFDSTLLDIVENTFQKKYEINKCMSYEDRCELEIDPGKESKFEKKEKIKTQRKKLDFDSIASRKKGQSYSYLRNIAKTSEKRSPNSLPNDNIDEISINGIPNILGISELQGVSTYTNVTLPGHTSKTTGKNKNKEENKKSKIHRNVESDISGKKPKSKESTKQEDIIPKFSETTRKPKASEIGDSTSGFQKRKKRIKRSQEMPLVCSSEDAIIENSFTSRQETTTTATRKHRGRYLKQAVDVILLQQGDMRFQFAMKEDMDYKFSFNTEPKLDSFGKLKSIAYNLNLEKKSH</sequence>
<feature type="compositionally biased region" description="Polar residues" evidence="1">
    <location>
        <begin position="466"/>
        <end position="475"/>
    </location>
</feature>
<reference evidence="3" key="1">
    <citation type="submission" date="2020-07" db="EMBL/GenBank/DDBJ databases">
        <title>Multicomponent nature underlies the extraordinary mechanical properties of spider dragline silk.</title>
        <authorList>
            <person name="Kono N."/>
            <person name="Nakamura H."/>
            <person name="Mori M."/>
            <person name="Yoshida Y."/>
            <person name="Ohtoshi R."/>
            <person name="Malay A.D."/>
            <person name="Moran D.A.P."/>
            <person name="Tomita M."/>
            <person name="Numata K."/>
            <person name="Arakawa K."/>
        </authorList>
    </citation>
    <scope>NUCLEOTIDE SEQUENCE</scope>
</reference>
<feature type="transmembrane region" description="Helical" evidence="2">
    <location>
        <begin position="850"/>
        <end position="871"/>
    </location>
</feature>
<feature type="region of interest" description="Disordered" evidence="1">
    <location>
        <begin position="1"/>
        <end position="66"/>
    </location>
</feature>
<feature type="compositionally biased region" description="Basic and acidic residues" evidence="1">
    <location>
        <begin position="519"/>
        <end position="534"/>
    </location>
</feature>
<evidence type="ECO:0000313" key="3">
    <source>
        <dbReference type="EMBL" id="GFQ78445.1"/>
    </source>
</evidence>
<feature type="region of interest" description="Disordered" evidence="1">
    <location>
        <begin position="400"/>
        <end position="422"/>
    </location>
</feature>
<dbReference type="OrthoDB" id="6436175at2759"/>
<evidence type="ECO:0000313" key="4">
    <source>
        <dbReference type="Proteomes" id="UP000887116"/>
    </source>
</evidence>
<dbReference type="EMBL" id="BMAO01002125">
    <property type="protein sequence ID" value="GFQ78445.1"/>
    <property type="molecule type" value="Genomic_DNA"/>
</dbReference>
<protein>
    <submittedName>
        <fullName evidence="3">Uncharacterized protein</fullName>
    </submittedName>
</protein>
<evidence type="ECO:0000256" key="1">
    <source>
        <dbReference type="SAM" id="MobiDB-lite"/>
    </source>
</evidence>
<keyword evidence="2" id="KW-0812">Transmembrane</keyword>
<evidence type="ECO:0000256" key="2">
    <source>
        <dbReference type="SAM" id="Phobius"/>
    </source>
</evidence>
<keyword evidence="4" id="KW-1185">Reference proteome</keyword>
<gene>
    <name evidence="3" type="ORF">TNCT_320631</name>
</gene>
<proteinExistence type="predicted"/>
<name>A0A8X6FEK2_TRICU</name>
<feature type="compositionally biased region" description="Polar residues" evidence="1">
    <location>
        <begin position="506"/>
        <end position="518"/>
    </location>
</feature>
<dbReference type="Proteomes" id="UP000887116">
    <property type="component" value="Unassembled WGS sequence"/>
</dbReference>
<feature type="compositionally biased region" description="Basic and acidic residues" evidence="1">
    <location>
        <begin position="631"/>
        <end position="650"/>
    </location>
</feature>
<comment type="caution">
    <text evidence="3">The sequence shown here is derived from an EMBL/GenBank/DDBJ whole genome shotgun (WGS) entry which is preliminary data.</text>
</comment>
<feature type="compositionally biased region" description="Basic and acidic residues" evidence="1">
    <location>
        <begin position="408"/>
        <end position="422"/>
    </location>
</feature>
<feature type="compositionally biased region" description="Polar residues" evidence="1">
    <location>
        <begin position="436"/>
        <end position="445"/>
    </location>
</feature>
<feature type="compositionally biased region" description="Polar residues" evidence="1">
    <location>
        <begin position="614"/>
        <end position="630"/>
    </location>
</feature>
<feature type="transmembrane region" description="Helical" evidence="2">
    <location>
        <begin position="694"/>
        <end position="716"/>
    </location>
</feature>
<organism evidence="3 4">
    <name type="scientific">Trichonephila clavata</name>
    <name type="common">Joro spider</name>
    <name type="synonym">Nephila clavata</name>
    <dbReference type="NCBI Taxonomy" id="2740835"/>
    <lineage>
        <taxon>Eukaryota</taxon>
        <taxon>Metazoa</taxon>
        <taxon>Ecdysozoa</taxon>
        <taxon>Arthropoda</taxon>
        <taxon>Chelicerata</taxon>
        <taxon>Arachnida</taxon>
        <taxon>Araneae</taxon>
        <taxon>Araneomorphae</taxon>
        <taxon>Entelegynae</taxon>
        <taxon>Araneoidea</taxon>
        <taxon>Nephilidae</taxon>
        <taxon>Trichonephila</taxon>
    </lineage>
</organism>
<keyword evidence="2" id="KW-0472">Membrane</keyword>
<accession>A0A8X6FEK2</accession>
<keyword evidence="2" id="KW-1133">Transmembrane helix</keyword>